<evidence type="ECO:0000256" key="1">
    <source>
        <dbReference type="SAM" id="MobiDB-lite"/>
    </source>
</evidence>
<proteinExistence type="predicted"/>
<reference evidence="2" key="1">
    <citation type="submission" date="2023-06" db="EMBL/GenBank/DDBJ databases">
        <title>Genome-scale phylogeny and comparative genomics of the fungal order Sordariales.</title>
        <authorList>
            <consortium name="Lawrence Berkeley National Laboratory"/>
            <person name="Hensen N."/>
            <person name="Bonometti L."/>
            <person name="Westerberg I."/>
            <person name="Brannstrom I.O."/>
            <person name="Guillou S."/>
            <person name="Cros-Aarteil S."/>
            <person name="Calhoun S."/>
            <person name="Haridas S."/>
            <person name="Kuo A."/>
            <person name="Mondo S."/>
            <person name="Pangilinan J."/>
            <person name="Riley R."/>
            <person name="Labutti K."/>
            <person name="Andreopoulos B."/>
            <person name="Lipzen A."/>
            <person name="Chen C."/>
            <person name="Yanf M."/>
            <person name="Daum C."/>
            <person name="Ng V."/>
            <person name="Clum A."/>
            <person name="Steindorff A."/>
            <person name="Ohm R."/>
            <person name="Martin F."/>
            <person name="Silar P."/>
            <person name="Natvig D."/>
            <person name="Lalanne C."/>
            <person name="Gautier V."/>
            <person name="Ament-Velasquez S.L."/>
            <person name="Kruys A."/>
            <person name="Hutchinson M.I."/>
            <person name="Powell A.J."/>
            <person name="Barry K."/>
            <person name="Miller A.N."/>
            <person name="Grigoriev I.V."/>
            <person name="Debuchy R."/>
            <person name="Gladieux P."/>
            <person name="Thoren M.H."/>
            <person name="Johannesson H."/>
        </authorList>
    </citation>
    <scope>NUCLEOTIDE SEQUENCE</scope>
    <source>
        <strain evidence="2">CBS 307.81</strain>
    </source>
</reference>
<dbReference type="EMBL" id="JAULSY010000005">
    <property type="protein sequence ID" value="KAK0673721.1"/>
    <property type="molecule type" value="Genomic_DNA"/>
</dbReference>
<dbReference type="AlphaFoldDB" id="A0AA39ZMG5"/>
<feature type="region of interest" description="Disordered" evidence="1">
    <location>
        <begin position="1"/>
        <end position="223"/>
    </location>
</feature>
<feature type="compositionally biased region" description="Polar residues" evidence="1">
    <location>
        <begin position="178"/>
        <end position="189"/>
    </location>
</feature>
<evidence type="ECO:0000313" key="2">
    <source>
        <dbReference type="EMBL" id="KAK0673721.1"/>
    </source>
</evidence>
<feature type="compositionally biased region" description="Low complexity" evidence="1">
    <location>
        <begin position="96"/>
        <end position="105"/>
    </location>
</feature>
<keyword evidence="3" id="KW-1185">Reference proteome</keyword>
<evidence type="ECO:0000313" key="3">
    <source>
        <dbReference type="Proteomes" id="UP001174997"/>
    </source>
</evidence>
<feature type="compositionally biased region" description="Low complexity" evidence="1">
    <location>
        <begin position="68"/>
        <end position="83"/>
    </location>
</feature>
<feature type="compositionally biased region" description="Polar residues" evidence="1">
    <location>
        <begin position="33"/>
        <end position="60"/>
    </location>
</feature>
<organism evidence="2 3">
    <name type="scientific">Cercophora samala</name>
    <dbReference type="NCBI Taxonomy" id="330535"/>
    <lineage>
        <taxon>Eukaryota</taxon>
        <taxon>Fungi</taxon>
        <taxon>Dikarya</taxon>
        <taxon>Ascomycota</taxon>
        <taxon>Pezizomycotina</taxon>
        <taxon>Sordariomycetes</taxon>
        <taxon>Sordariomycetidae</taxon>
        <taxon>Sordariales</taxon>
        <taxon>Lasiosphaeriaceae</taxon>
        <taxon>Cercophora</taxon>
    </lineage>
</organism>
<feature type="compositionally biased region" description="Basic and acidic residues" evidence="1">
    <location>
        <begin position="259"/>
        <end position="280"/>
    </location>
</feature>
<feature type="compositionally biased region" description="Polar residues" evidence="1">
    <location>
        <begin position="210"/>
        <end position="219"/>
    </location>
</feature>
<sequence>MMIAAGELDRLSFQADDAEKSKRMGEREGAATHSESVLGSEVLSTGSERLSPGSATNNIGSVPPNTPNTPVTPNTALGSGTPASPTPGGGEDRGGLSRSILSLSGANGDFVPFPPANTPAFGRSGSASPVAGAATPTSRSSSGGGVLGTSPGKQRAAGPSRLSEVHNFEEVVRRLSRSDSPSTPRGQQQQEKEPVYRLESFPEFPDRGETSSAYTSGESTPRHRPAAHYFVAGGLSSGGVSGLRLRGHGDCEELEGRRVEGKGGDTHAVDCAPDRWRPEDGEPGEGEVFCPRGSTGSRLSFGTSEERRRSWLDIARRATKGRWDHELEECGGLTADGEEGEEVVTKRKHTIADIVELLRLGKGASKGE</sequence>
<accession>A0AA39ZMG5</accession>
<protein>
    <submittedName>
        <fullName evidence="2">Uncharacterized protein</fullName>
    </submittedName>
</protein>
<comment type="caution">
    <text evidence="2">The sequence shown here is derived from an EMBL/GenBank/DDBJ whole genome shotgun (WGS) entry which is preliminary data.</text>
</comment>
<dbReference type="Proteomes" id="UP001174997">
    <property type="component" value="Unassembled WGS sequence"/>
</dbReference>
<name>A0AA39ZMG5_9PEZI</name>
<feature type="region of interest" description="Disordered" evidence="1">
    <location>
        <begin position="259"/>
        <end position="303"/>
    </location>
</feature>
<gene>
    <name evidence="2" type="ORF">QBC41DRAFT_393097</name>
</gene>
<feature type="compositionally biased region" description="Basic and acidic residues" evidence="1">
    <location>
        <begin position="163"/>
        <end position="177"/>
    </location>
</feature>
<feature type="compositionally biased region" description="Basic and acidic residues" evidence="1">
    <location>
        <begin position="17"/>
        <end position="30"/>
    </location>
</feature>
<feature type="compositionally biased region" description="Polar residues" evidence="1">
    <location>
        <begin position="294"/>
        <end position="303"/>
    </location>
</feature>